<dbReference type="GO" id="GO:0005615">
    <property type="term" value="C:extracellular space"/>
    <property type="evidence" value="ECO:0007669"/>
    <property type="project" value="TreeGrafter"/>
</dbReference>
<protein>
    <recommendedName>
        <fullName evidence="6">Glycoprotein hormone subunit beta domain-containing protein</fullName>
    </recommendedName>
</protein>
<dbReference type="CDD" id="cd00069">
    <property type="entry name" value="GHB_like"/>
    <property type="match status" value="1"/>
</dbReference>
<feature type="compositionally biased region" description="Low complexity" evidence="5">
    <location>
        <begin position="16"/>
        <end position="43"/>
    </location>
</feature>
<evidence type="ECO:0000256" key="3">
    <source>
        <dbReference type="ARBA" id="ARBA00022525"/>
    </source>
</evidence>
<organism evidence="7 8">
    <name type="scientific">Meganyctiphanes norvegica</name>
    <name type="common">Northern krill</name>
    <name type="synonym">Thysanopoda norvegica</name>
    <dbReference type="NCBI Taxonomy" id="48144"/>
    <lineage>
        <taxon>Eukaryota</taxon>
        <taxon>Metazoa</taxon>
        <taxon>Ecdysozoa</taxon>
        <taxon>Arthropoda</taxon>
        <taxon>Crustacea</taxon>
        <taxon>Multicrustacea</taxon>
        <taxon>Malacostraca</taxon>
        <taxon>Eumalacostraca</taxon>
        <taxon>Eucarida</taxon>
        <taxon>Euphausiacea</taxon>
        <taxon>Euphausiidae</taxon>
        <taxon>Meganyctiphanes</taxon>
    </lineage>
</organism>
<feature type="domain" description="Glycoprotein hormone subunit beta" evidence="6">
    <location>
        <begin position="121"/>
        <end position="225"/>
    </location>
</feature>
<dbReference type="InterPro" id="IPR001545">
    <property type="entry name" value="Gonadotropin_bsu"/>
</dbReference>
<sequence>VVMVVRSECELITLESDPSSSTSSSSSRSGDCDISSSSSSSSSVNDNNNHRSRLAAAATGWVVPGRGHHRGALVLFRGGGGGLSGSGLRTSWLAACLLLLATLLVQAATPADAIDPVSTLECHRRQYTYKVHKTDDSGRNCWDNINVMSCWGRCDSNEIADWKFPFKRTHHPVCMHRETKLTEVVLRNCDEDADPGTEIYTFHEAAACACTVCKSNEASCEGLRYRGARRAPSRRSPSRRSSLVANRG</sequence>
<dbReference type="AlphaFoldDB" id="A0AAV2RFF6"/>
<keyword evidence="4" id="KW-1015">Disulfide bond</keyword>
<comment type="caution">
    <text evidence="7">The sequence shown here is derived from an EMBL/GenBank/DDBJ whole genome shotgun (WGS) entry which is preliminary data.</text>
</comment>
<evidence type="ECO:0000256" key="1">
    <source>
        <dbReference type="ARBA" id="ARBA00004613"/>
    </source>
</evidence>
<comment type="subcellular location">
    <subcellularLocation>
        <location evidence="1">Secreted</location>
    </subcellularLocation>
</comment>
<gene>
    <name evidence="7" type="ORF">MNOR_LOCUS24576</name>
</gene>
<evidence type="ECO:0000256" key="5">
    <source>
        <dbReference type="SAM" id="MobiDB-lite"/>
    </source>
</evidence>
<dbReference type="PANTHER" id="PTHR11515:SF13">
    <property type="entry name" value="GLYCOPROTEIN HORMONE BETA 5, ISOFORM A"/>
    <property type="match status" value="1"/>
</dbReference>
<dbReference type="GO" id="GO:0007186">
    <property type="term" value="P:G protein-coupled receptor signaling pathway"/>
    <property type="evidence" value="ECO:0007669"/>
    <property type="project" value="TreeGrafter"/>
</dbReference>
<evidence type="ECO:0000256" key="2">
    <source>
        <dbReference type="ARBA" id="ARBA00006552"/>
    </source>
</evidence>
<feature type="non-terminal residue" evidence="7">
    <location>
        <position position="1"/>
    </location>
</feature>
<evidence type="ECO:0000313" key="7">
    <source>
        <dbReference type="EMBL" id="CAL4124514.1"/>
    </source>
</evidence>
<proteinExistence type="inferred from homology"/>
<reference evidence="7 8" key="1">
    <citation type="submission" date="2024-05" db="EMBL/GenBank/DDBJ databases">
        <authorList>
            <person name="Wallberg A."/>
        </authorList>
    </citation>
    <scope>NUCLEOTIDE SEQUENCE [LARGE SCALE GENOMIC DNA]</scope>
</reference>
<accession>A0AAV2RFF6</accession>
<dbReference type="InterPro" id="IPR006208">
    <property type="entry name" value="Glyco_hormone_CN"/>
</dbReference>
<dbReference type="InterPro" id="IPR029034">
    <property type="entry name" value="Cystine-knot_cytokine"/>
</dbReference>
<keyword evidence="8" id="KW-1185">Reference proteome</keyword>
<dbReference type="Pfam" id="PF00007">
    <property type="entry name" value="Cys_knot"/>
    <property type="match status" value="1"/>
</dbReference>
<dbReference type="GO" id="GO:0005179">
    <property type="term" value="F:hormone activity"/>
    <property type="evidence" value="ECO:0007669"/>
    <property type="project" value="InterPro"/>
</dbReference>
<dbReference type="Proteomes" id="UP001497623">
    <property type="component" value="Unassembled WGS sequence"/>
</dbReference>
<dbReference type="EMBL" id="CAXKWB010022681">
    <property type="protein sequence ID" value="CAL4124514.1"/>
    <property type="molecule type" value="Genomic_DNA"/>
</dbReference>
<comment type="similarity">
    <text evidence="2">Belongs to the glycoprotein hormones subunit beta family.</text>
</comment>
<dbReference type="GO" id="GO:0005737">
    <property type="term" value="C:cytoplasm"/>
    <property type="evidence" value="ECO:0007669"/>
    <property type="project" value="TreeGrafter"/>
</dbReference>
<name>A0AAV2RFF6_MEGNR</name>
<evidence type="ECO:0000256" key="4">
    <source>
        <dbReference type="ARBA" id="ARBA00023157"/>
    </source>
</evidence>
<evidence type="ECO:0000313" key="8">
    <source>
        <dbReference type="Proteomes" id="UP001497623"/>
    </source>
</evidence>
<dbReference type="SUPFAM" id="SSF57501">
    <property type="entry name" value="Cystine-knot cytokines"/>
    <property type="match status" value="1"/>
</dbReference>
<dbReference type="PANTHER" id="PTHR11515">
    <property type="entry name" value="GLYCOPROTEIN HORMONE BETA CHAIN"/>
    <property type="match status" value="1"/>
</dbReference>
<keyword evidence="3" id="KW-0964">Secreted</keyword>
<feature type="region of interest" description="Disordered" evidence="5">
    <location>
        <begin position="16"/>
        <end position="48"/>
    </location>
</feature>
<dbReference type="Gene3D" id="2.10.90.10">
    <property type="entry name" value="Cystine-knot cytokines"/>
    <property type="match status" value="1"/>
</dbReference>
<evidence type="ECO:0000259" key="6">
    <source>
        <dbReference type="Pfam" id="PF00007"/>
    </source>
</evidence>